<accession>A0ABR8LWR4</accession>
<feature type="compositionally biased region" description="Basic and acidic residues" evidence="1">
    <location>
        <begin position="126"/>
        <end position="138"/>
    </location>
</feature>
<dbReference type="Proteomes" id="UP000627521">
    <property type="component" value="Unassembled WGS sequence"/>
</dbReference>
<evidence type="ECO:0000256" key="1">
    <source>
        <dbReference type="SAM" id="MobiDB-lite"/>
    </source>
</evidence>
<sequence length="165" mass="18224">MKKSVLKTVVVACFFMLTACGGGGPESATISFLEAMYSGDFETAKKHATTDTKSMLSMLESFGAKDQFADKMKEADITFKLVDSKIDGDKAVCTVKMSSSQDEKDQDMPMNLVKVDGKWLVSMDKESMNKEGLDKANKETGNPDMESDDDMDEEMIEEEDYEAAE</sequence>
<gene>
    <name evidence="4" type="ORF">IEG06_08695</name>
</gene>
<keyword evidence="2" id="KW-0732">Signal</keyword>
<dbReference type="RefSeq" id="WP_191101321.1">
    <property type="nucleotide sequence ID" value="NZ_JACXXH010000004.1"/>
</dbReference>
<protein>
    <submittedName>
        <fullName evidence="4">DUF4878 domain-containing protein</fullName>
    </submittedName>
</protein>
<comment type="caution">
    <text evidence="4">The sequence shown here is derived from an EMBL/GenBank/DDBJ whole genome shotgun (WGS) entry which is preliminary data.</text>
</comment>
<dbReference type="PROSITE" id="PS51257">
    <property type="entry name" value="PROKAR_LIPOPROTEIN"/>
    <property type="match status" value="1"/>
</dbReference>
<feature type="compositionally biased region" description="Acidic residues" evidence="1">
    <location>
        <begin position="145"/>
        <end position="165"/>
    </location>
</feature>
<reference evidence="4 5" key="1">
    <citation type="submission" date="2020-09" db="EMBL/GenBank/DDBJ databases">
        <title>Bacillus nautilus sp. nov., Chryseoglobus crepusculi sp. nov, and Psychrobacter noctis sp. nov., isolated from deep-sea sponges from the equatorial Atlantic.</title>
        <authorList>
            <person name="Stennett H.L."/>
            <person name="Williams S.E."/>
        </authorList>
    </citation>
    <scope>NUCLEOTIDE SEQUENCE [LARGE SCALE GENOMIC DNA]</scope>
    <source>
        <strain evidence="4 5">28M-24</strain>
    </source>
</reference>
<dbReference type="Pfam" id="PF12870">
    <property type="entry name" value="DUF4878"/>
    <property type="match status" value="1"/>
</dbReference>
<proteinExistence type="predicted"/>
<feature type="region of interest" description="Disordered" evidence="1">
    <location>
        <begin position="126"/>
        <end position="165"/>
    </location>
</feature>
<name>A0ABR8LWR4_9FLAO</name>
<dbReference type="EMBL" id="JACXXH010000004">
    <property type="protein sequence ID" value="MBD3863529.1"/>
    <property type="molecule type" value="Genomic_DNA"/>
</dbReference>
<feature type="chain" id="PRO_5046974095" evidence="2">
    <location>
        <begin position="22"/>
        <end position="165"/>
    </location>
</feature>
<evidence type="ECO:0000313" key="5">
    <source>
        <dbReference type="Proteomes" id="UP000627521"/>
    </source>
</evidence>
<evidence type="ECO:0000313" key="4">
    <source>
        <dbReference type="EMBL" id="MBD3863529.1"/>
    </source>
</evidence>
<dbReference type="Gene3D" id="3.10.450.50">
    <property type="match status" value="1"/>
</dbReference>
<feature type="signal peptide" evidence="2">
    <location>
        <begin position="1"/>
        <end position="21"/>
    </location>
</feature>
<feature type="domain" description="DUF4878" evidence="3">
    <location>
        <begin position="19"/>
        <end position="121"/>
    </location>
</feature>
<keyword evidence="5" id="KW-1185">Reference proteome</keyword>
<dbReference type="InterPro" id="IPR024267">
    <property type="entry name" value="DUF4878"/>
</dbReference>
<evidence type="ECO:0000259" key="3">
    <source>
        <dbReference type="Pfam" id="PF12870"/>
    </source>
</evidence>
<evidence type="ECO:0000256" key="2">
    <source>
        <dbReference type="SAM" id="SignalP"/>
    </source>
</evidence>
<organism evidence="4 5">
    <name type="scientific">Olleya marilimosa</name>
    <dbReference type="NCBI Taxonomy" id="272164"/>
    <lineage>
        <taxon>Bacteria</taxon>
        <taxon>Pseudomonadati</taxon>
        <taxon>Bacteroidota</taxon>
        <taxon>Flavobacteriia</taxon>
        <taxon>Flavobacteriales</taxon>
        <taxon>Flavobacteriaceae</taxon>
    </lineage>
</organism>